<reference evidence="1 2" key="1">
    <citation type="journal article" date="2013" name="Mar. Genomics">
        <title>Expression of sulfatases in Rhodopirellula baltica and the diversity of sulfatases in the genus Rhodopirellula.</title>
        <authorList>
            <person name="Wegner C.E."/>
            <person name="Richter-Heitmann T."/>
            <person name="Klindworth A."/>
            <person name="Klockow C."/>
            <person name="Richter M."/>
            <person name="Achstetter T."/>
            <person name="Glockner F.O."/>
            <person name="Harder J."/>
        </authorList>
    </citation>
    <scope>NUCLEOTIDE SEQUENCE [LARGE SCALE GENOMIC DNA]</scope>
    <source>
        <strain evidence="1 2">SWK14</strain>
    </source>
</reference>
<protein>
    <recommendedName>
        <fullName evidence="3">Protein containing DUF1559</fullName>
    </recommendedName>
</protein>
<organism evidence="1 2">
    <name type="scientific">Rhodopirellula baltica SWK14</name>
    <dbReference type="NCBI Taxonomy" id="993516"/>
    <lineage>
        <taxon>Bacteria</taxon>
        <taxon>Pseudomonadati</taxon>
        <taxon>Planctomycetota</taxon>
        <taxon>Planctomycetia</taxon>
        <taxon>Pirellulales</taxon>
        <taxon>Pirellulaceae</taxon>
        <taxon>Rhodopirellula</taxon>
    </lineage>
</organism>
<dbReference type="EMBL" id="AMWG01000030">
    <property type="protein sequence ID" value="ELP34515.1"/>
    <property type="molecule type" value="Genomic_DNA"/>
</dbReference>
<dbReference type="PATRIC" id="fig|993516.3.peg.1616"/>
<evidence type="ECO:0000313" key="1">
    <source>
        <dbReference type="EMBL" id="ELP34515.1"/>
    </source>
</evidence>
<proteinExistence type="predicted"/>
<evidence type="ECO:0008006" key="3">
    <source>
        <dbReference type="Google" id="ProtNLM"/>
    </source>
</evidence>
<accession>L7CL12</accession>
<evidence type="ECO:0000313" key="2">
    <source>
        <dbReference type="Proteomes" id="UP000010959"/>
    </source>
</evidence>
<gene>
    <name evidence="1" type="ORF">RBSWK_01525</name>
</gene>
<name>L7CL12_RHOBT</name>
<comment type="caution">
    <text evidence="1">The sequence shown here is derived from an EMBL/GenBank/DDBJ whole genome shotgun (WGS) entry which is preliminary data.</text>
</comment>
<dbReference type="Proteomes" id="UP000010959">
    <property type="component" value="Unassembled WGS sequence"/>
</dbReference>
<dbReference type="AlphaFoldDB" id="L7CL12"/>
<sequence>MLLNFKASTQVSGQRGSGIQINPVVWRDGADATNDQAGAQSPFGLWGALGSRGARDIIDQEF</sequence>